<evidence type="ECO:0000256" key="6">
    <source>
        <dbReference type="ARBA" id="ARBA00023136"/>
    </source>
</evidence>
<evidence type="ECO:0000256" key="2">
    <source>
        <dbReference type="ARBA" id="ARBA00022692"/>
    </source>
</evidence>
<accession>A0AAD8MC21</accession>
<feature type="domain" description="NAC" evidence="11">
    <location>
        <begin position="17"/>
        <end position="167"/>
    </location>
</feature>
<evidence type="ECO:0000256" key="1">
    <source>
        <dbReference type="ARBA" id="ARBA00004141"/>
    </source>
</evidence>
<dbReference type="Pfam" id="PF02365">
    <property type="entry name" value="NAM"/>
    <property type="match status" value="1"/>
</dbReference>
<dbReference type="InterPro" id="IPR023271">
    <property type="entry name" value="Aquaporin-like"/>
</dbReference>
<name>A0AAD8MC21_9APIA</name>
<protein>
    <submittedName>
        <fullName evidence="12">NAC domain-containing protein</fullName>
    </submittedName>
</protein>
<dbReference type="PANTHER" id="PTHR31719:SF94">
    <property type="entry name" value="PROTEIN ATAF2"/>
    <property type="match status" value="1"/>
</dbReference>
<dbReference type="GO" id="GO:0016020">
    <property type="term" value="C:membrane"/>
    <property type="evidence" value="ECO:0007669"/>
    <property type="project" value="UniProtKB-SubCell"/>
</dbReference>
<keyword evidence="2 10" id="KW-0812">Transmembrane</keyword>
<keyword evidence="5" id="KW-0238">DNA-binding</keyword>
<dbReference type="AlphaFoldDB" id="A0AAD8MC21"/>
<evidence type="ECO:0000256" key="8">
    <source>
        <dbReference type="ARBA" id="ARBA00023242"/>
    </source>
</evidence>
<sequence length="354" mass="40719">MSFMTYKKQRSTGVQRVPLGIRFCPTDLEAFAYLFSKIHVKHLKLLPLDLVQELDVYQFEPCKLPRKEEDEFAYYFTRRAHKSKKKIHRYTRDDKGYWRMSGSTSKTNAGKKNTLVYYLKSEKEKGTKGHKTNWIMHEYELADENIISDRSSRSSSRSIVLCRIYERKEQEEKSSKEKEGGEKEIGDKEDLNNGMDLPGLLRMLGEADSEVLNRVEEEALPNSPTDDRGDTAASADSRMNNTQLTHTRNLIQSIDGPRNNVMMENASLERGANSIIPSIDLLTQLAKESQQENVKLTLTGLPRREAFGWAYADNRHNTWEQFYVYWICPFVGAVLSASLFGVIFPPQVVKQKKA</sequence>
<keyword evidence="3 10" id="KW-1133">Transmembrane helix</keyword>
<keyword evidence="13" id="KW-1185">Reference proteome</keyword>
<feature type="compositionally biased region" description="Basic and acidic residues" evidence="9">
    <location>
        <begin position="168"/>
        <end position="191"/>
    </location>
</feature>
<gene>
    <name evidence="12" type="ORF">POM88_042900</name>
</gene>
<evidence type="ECO:0000256" key="10">
    <source>
        <dbReference type="SAM" id="Phobius"/>
    </source>
</evidence>
<reference evidence="12" key="2">
    <citation type="submission" date="2023-05" db="EMBL/GenBank/DDBJ databases">
        <authorList>
            <person name="Schelkunov M.I."/>
        </authorList>
    </citation>
    <scope>NUCLEOTIDE SEQUENCE</scope>
    <source>
        <strain evidence="12">Hsosn_3</strain>
        <tissue evidence="12">Leaf</tissue>
    </source>
</reference>
<keyword evidence="8" id="KW-0539">Nucleus</keyword>
<evidence type="ECO:0000256" key="5">
    <source>
        <dbReference type="ARBA" id="ARBA00023125"/>
    </source>
</evidence>
<organism evidence="12 13">
    <name type="scientific">Heracleum sosnowskyi</name>
    <dbReference type="NCBI Taxonomy" id="360622"/>
    <lineage>
        <taxon>Eukaryota</taxon>
        <taxon>Viridiplantae</taxon>
        <taxon>Streptophyta</taxon>
        <taxon>Embryophyta</taxon>
        <taxon>Tracheophyta</taxon>
        <taxon>Spermatophyta</taxon>
        <taxon>Magnoliopsida</taxon>
        <taxon>eudicotyledons</taxon>
        <taxon>Gunneridae</taxon>
        <taxon>Pentapetalae</taxon>
        <taxon>asterids</taxon>
        <taxon>campanulids</taxon>
        <taxon>Apiales</taxon>
        <taxon>Apiaceae</taxon>
        <taxon>Apioideae</taxon>
        <taxon>apioid superclade</taxon>
        <taxon>Tordylieae</taxon>
        <taxon>Tordyliinae</taxon>
        <taxon>Heracleum</taxon>
    </lineage>
</organism>
<evidence type="ECO:0000256" key="3">
    <source>
        <dbReference type="ARBA" id="ARBA00022989"/>
    </source>
</evidence>
<dbReference type="GO" id="GO:0003677">
    <property type="term" value="F:DNA binding"/>
    <property type="evidence" value="ECO:0007669"/>
    <property type="project" value="UniProtKB-KW"/>
</dbReference>
<dbReference type="InterPro" id="IPR036093">
    <property type="entry name" value="NAC_dom_sf"/>
</dbReference>
<evidence type="ECO:0000313" key="12">
    <source>
        <dbReference type="EMBL" id="KAK1367339.1"/>
    </source>
</evidence>
<dbReference type="InterPro" id="IPR003441">
    <property type="entry name" value="NAC-dom"/>
</dbReference>
<dbReference type="Proteomes" id="UP001237642">
    <property type="component" value="Unassembled WGS sequence"/>
</dbReference>
<feature type="region of interest" description="Disordered" evidence="9">
    <location>
        <begin position="168"/>
        <end position="194"/>
    </location>
</feature>
<dbReference type="Gene3D" id="2.170.150.80">
    <property type="entry name" value="NAC domain"/>
    <property type="match status" value="1"/>
</dbReference>
<dbReference type="SUPFAM" id="SSF81338">
    <property type="entry name" value="Aquaporin-like"/>
    <property type="match status" value="1"/>
</dbReference>
<keyword evidence="7" id="KW-0804">Transcription</keyword>
<feature type="transmembrane region" description="Helical" evidence="10">
    <location>
        <begin position="323"/>
        <end position="344"/>
    </location>
</feature>
<dbReference type="SUPFAM" id="SSF101941">
    <property type="entry name" value="NAC domain"/>
    <property type="match status" value="1"/>
</dbReference>
<dbReference type="Gene3D" id="1.20.1080.10">
    <property type="entry name" value="Glycerol uptake facilitator protein"/>
    <property type="match status" value="1"/>
</dbReference>
<dbReference type="PANTHER" id="PTHR31719">
    <property type="entry name" value="NAC TRANSCRIPTION FACTOR 56"/>
    <property type="match status" value="1"/>
</dbReference>
<keyword evidence="6 10" id="KW-0472">Membrane</keyword>
<dbReference type="EMBL" id="JAUIZM010000009">
    <property type="protein sequence ID" value="KAK1367339.1"/>
    <property type="molecule type" value="Genomic_DNA"/>
</dbReference>
<proteinExistence type="predicted"/>
<evidence type="ECO:0000256" key="7">
    <source>
        <dbReference type="ARBA" id="ARBA00023163"/>
    </source>
</evidence>
<dbReference type="GO" id="GO:0006355">
    <property type="term" value="P:regulation of DNA-templated transcription"/>
    <property type="evidence" value="ECO:0007669"/>
    <property type="project" value="InterPro"/>
</dbReference>
<feature type="region of interest" description="Disordered" evidence="9">
    <location>
        <begin position="216"/>
        <end position="240"/>
    </location>
</feature>
<keyword evidence="4" id="KW-0805">Transcription regulation</keyword>
<dbReference type="PROSITE" id="PS51005">
    <property type="entry name" value="NAC"/>
    <property type="match status" value="1"/>
</dbReference>
<comment type="caution">
    <text evidence="12">The sequence shown here is derived from an EMBL/GenBank/DDBJ whole genome shotgun (WGS) entry which is preliminary data.</text>
</comment>
<evidence type="ECO:0000259" key="11">
    <source>
        <dbReference type="PROSITE" id="PS51005"/>
    </source>
</evidence>
<evidence type="ECO:0000256" key="4">
    <source>
        <dbReference type="ARBA" id="ARBA00023015"/>
    </source>
</evidence>
<comment type="subcellular location">
    <subcellularLocation>
        <location evidence="1">Membrane</location>
        <topology evidence="1">Multi-pass membrane protein</topology>
    </subcellularLocation>
</comment>
<evidence type="ECO:0000256" key="9">
    <source>
        <dbReference type="SAM" id="MobiDB-lite"/>
    </source>
</evidence>
<reference evidence="12" key="1">
    <citation type="submission" date="2023-02" db="EMBL/GenBank/DDBJ databases">
        <title>Genome of toxic invasive species Heracleum sosnowskyi carries increased number of genes despite the absence of recent whole-genome duplications.</title>
        <authorList>
            <person name="Schelkunov M."/>
            <person name="Shtratnikova V."/>
            <person name="Makarenko M."/>
            <person name="Klepikova A."/>
            <person name="Omelchenko D."/>
            <person name="Novikova G."/>
            <person name="Obukhova E."/>
            <person name="Bogdanov V."/>
            <person name="Penin A."/>
            <person name="Logacheva M."/>
        </authorList>
    </citation>
    <scope>NUCLEOTIDE SEQUENCE</scope>
    <source>
        <strain evidence="12">Hsosn_3</strain>
        <tissue evidence="12">Leaf</tissue>
    </source>
</reference>
<evidence type="ECO:0000313" key="13">
    <source>
        <dbReference type="Proteomes" id="UP001237642"/>
    </source>
</evidence>